<keyword evidence="2" id="KW-0436">Ligase</keyword>
<proteinExistence type="inferred from homology"/>
<evidence type="ECO:0000313" key="6">
    <source>
        <dbReference type="Proteomes" id="UP000655523"/>
    </source>
</evidence>
<dbReference type="InterPro" id="IPR042099">
    <property type="entry name" value="ANL_N_sf"/>
</dbReference>
<dbReference type="InterPro" id="IPR025110">
    <property type="entry name" value="AMP-bd_C"/>
</dbReference>
<gene>
    <name evidence="5" type="ORF">GNZ13_45175</name>
</gene>
<dbReference type="Pfam" id="PF00501">
    <property type="entry name" value="AMP-binding"/>
    <property type="match status" value="1"/>
</dbReference>
<dbReference type="InterPro" id="IPR050237">
    <property type="entry name" value="ATP-dep_AMP-bd_enzyme"/>
</dbReference>
<evidence type="ECO:0000259" key="4">
    <source>
        <dbReference type="Pfam" id="PF13193"/>
    </source>
</evidence>
<organism evidence="5 6">
    <name type="scientific">Paraburkholderia elongata</name>
    <dbReference type="NCBI Taxonomy" id="2675747"/>
    <lineage>
        <taxon>Bacteria</taxon>
        <taxon>Pseudomonadati</taxon>
        <taxon>Pseudomonadota</taxon>
        <taxon>Betaproteobacteria</taxon>
        <taxon>Burkholderiales</taxon>
        <taxon>Burkholderiaceae</taxon>
        <taxon>Paraburkholderia</taxon>
    </lineage>
</organism>
<comment type="caution">
    <text evidence="5">The sequence shown here is derived from an EMBL/GenBank/DDBJ whole genome shotgun (WGS) entry which is preliminary data.</text>
</comment>
<dbReference type="InterPro" id="IPR000873">
    <property type="entry name" value="AMP-dep_synth/lig_dom"/>
</dbReference>
<sequence length="497" mass="54396">MRFLGDIARLNARRFGSETALIFEGQAISFAELDVYSNGIGWQLLEASVAPGDRVAVLAENCLEFFPLYFGILKIGAVIVPLNYRCVVAEIEQMMRDSSPRILFYTPAFEAQASEVAERIGGVLLARINSDLLRGGAEPLRPLPASFDERATAAILYTSGTTGTPKGAMLPHRALIECAASTALATGVRHSDRVVVTVPLFHGGGLYVVSHPHLYVGASIVLTARFEPDQVFELIERYHATTFFGVPAQYAMLLDRTPTSGTPSSLKSAWYGAAPMPVELVKASQTLWPNVGFLQCYGQTETTLNTVLPADEHNSKLGTVGRELPHMEVRVVDETGIECPSGVVGEVIVDKEAGMTGYFNNPEQTAETIRDGWIYTGDLGYFDEDRFLTLVDRKKDMIVSGGENIYSKEIEDVLCACEDVVEAAVVGGRDPKWGEVPVGFVVLSASSSFVTADLERWCEARLARYKVPRRWHIVQELPKTATGKIRKPALRQMLNAS</sequence>
<feature type="domain" description="AMP-binding enzyme C-terminal" evidence="4">
    <location>
        <begin position="409"/>
        <end position="484"/>
    </location>
</feature>
<feature type="domain" description="AMP-dependent synthetase/ligase" evidence="3">
    <location>
        <begin position="11"/>
        <end position="359"/>
    </location>
</feature>
<dbReference type="Pfam" id="PF13193">
    <property type="entry name" value="AMP-binding_C"/>
    <property type="match status" value="1"/>
</dbReference>
<dbReference type="PROSITE" id="PS00455">
    <property type="entry name" value="AMP_BINDING"/>
    <property type="match status" value="1"/>
</dbReference>
<dbReference type="EMBL" id="WOEZ01000276">
    <property type="protein sequence ID" value="NPT61537.1"/>
    <property type="molecule type" value="Genomic_DNA"/>
</dbReference>
<evidence type="ECO:0000256" key="1">
    <source>
        <dbReference type="ARBA" id="ARBA00006432"/>
    </source>
</evidence>
<dbReference type="RefSeq" id="WP_172177304.1">
    <property type="nucleotide sequence ID" value="NZ_WOEZ01000276.1"/>
</dbReference>
<keyword evidence="6" id="KW-1185">Reference proteome</keyword>
<dbReference type="GO" id="GO:0016878">
    <property type="term" value="F:acid-thiol ligase activity"/>
    <property type="evidence" value="ECO:0007669"/>
    <property type="project" value="UniProtKB-ARBA"/>
</dbReference>
<comment type="similarity">
    <text evidence="1">Belongs to the ATP-dependent AMP-binding enzyme family.</text>
</comment>
<dbReference type="PANTHER" id="PTHR43767">
    <property type="entry name" value="LONG-CHAIN-FATTY-ACID--COA LIGASE"/>
    <property type="match status" value="1"/>
</dbReference>
<dbReference type="Gene3D" id="3.30.300.30">
    <property type="match status" value="1"/>
</dbReference>
<name>A0A972NZ40_9BURK</name>
<evidence type="ECO:0000313" key="5">
    <source>
        <dbReference type="EMBL" id="NPT61537.1"/>
    </source>
</evidence>
<evidence type="ECO:0000259" key="3">
    <source>
        <dbReference type="Pfam" id="PF00501"/>
    </source>
</evidence>
<reference evidence="5 6" key="1">
    <citation type="submission" date="2019-11" db="EMBL/GenBank/DDBJ databases">
        <title>Metabolism of dissolved organic matter in forest soils.</title>
        <authorList>
            <person name="Cyle K.T."/>
            <person name="Wilhelm R.C."/>
            <person name="Martinez C.E."/>
        </authorList>
    </citation>
    <scope>NUCLEOTIDE SEQUENCE [LARGE SCALE GENOMIC DNA]</scope>
    <source>
        <strain evidence="5 6">5N</strain>
    </source>
</reference>
<dbReference type="Gene3D" id="3.40.50.12780">
    <property type="entry name" value="N-terminal domain of ligase-like"/>
    <property type="match status" value="1"/>
</dbReference>
<dbReference type="Proteomes" id="UP000655523">
    <property type="component" value="Unassembled WGS sequence"/>
</dbReference>
<dbReference type="FunFam" id="3.30.300.30:FF:000008">
    <property type="entry name" value="2,3-dihydroxybenzoate-AMP ligase"/>
    <property type="match status" value="1"/>
</dbReference>
<dbReference type="InterPro" id="IPR020845">
    <property type="entry name" value="AMP-binding_CS"/>
</dbReference>
<evidence type="ECO:0000256" key="2">
    <source>
        <dbReference type="ARBA" id="ARBA00022598"/>
    </source>
</evidence>
<dbReference type="AlphaFoldDB" id="A0A972NZ40"/>
<dbReference type="SUPFAM" id="SSF56801">
    <property type="entry name" value="Acetyl-CoA synthetase-like"/>
    <property type="match status" value="1"/>
</dbReference>
<dbReference type="InterPro" id="IPR045851">
    <property type="entry name" value="AMP-bd_C_sf"/>
</dbReference>
<accession>A0A972NZ40</accession>
<dbReference type="PANTHER" id="PTHR43767:SF1">
    <property type="entry name" value="NONRIBOSOMAL PEPTIDE SYNTHASE PES1 (EUROFUNG)-RELATED"/>
    <property type="match status" value="1"/>
</dbReference>
<protein>
    <submittedName>
        <fullName evidence="5">AMP-binding protein</fullName>
    </submittedName>
</protein>